<evidence type="ECO:0000256" key="4">
    <source>
        <dbReference type="ARBA" id="ARBA00022982"/>
    </source>
</evidence>
<reference evidence="10" key="1">
    <citation type="journal article" date="2014" name="Int. J. Syst. Evol. Microbiol.">
        <title>Complete genome sequence of Corynebacterium casei LMG S-19264T (=DSM 44701T), isolated from a smear-ripened cheese.</title>
        <authorList>
            <consortium name="US DOE Joint Genome Institute (JGI-PGF)"/>
            <person name="Walter F."/>
            <person name="Albersmeier A."/>
            <person name="Kalinowski J."/>
            <person name="Ruckert C."/>
        </authorList>
    </citation>
    <scope>NUCLEOTIDE SEQUENCE</scope>
    <source>
        <strain evidence="10">JCM 4834</strain>
    </source>
</reference>
<evidence type="ECO:0000256" key="6">
    <source>
        <dbReference type="ARBA" id="ARBA00023014"/>
    </source>
</evidence>
<dbReference type="PROSITE" id="PS51379">
    <property type="entry name" value="4FE4S_FER_2"/>
    <property type="match status" value="1"/>
</dbReference>
<proteinExistence type="predicted"/>
<keyword evidence="4 8" id="KW-0249">Electron transport</keyword>
<keyword evidence="2 8" id="KW-0813">Transport</keyword>
<dbReference type="PANTHER" id="PTHR36923:SF3">
    <property type="entry name" value="FERREDOXIN"/>
    <property type="match status" value="1"/>
</dbReference>
<keyword evidence="3 8" id="KW-0479">Metal-binding</keyword>
<dbReference type="GO" id="GO:0051538">
    <property type="term" value="F:3 iron, 4 sulfur cluster binding"/>
    <property type="evidence" value="ECO:0007669"/>
    <property type="project" value="UniProtKB-KW"/>
</dbReference>
<evidence type="ECO:0000256" key="2">
    <source>
        <dbReference type="ARBA" id="ARBA00022448"/>
    </source>
</evidence>
<evidence type="ECO:0000256" key="7">
    <source>
        <dbReference type="ARBA" id="ARBA00023291"/>
    </source>
</evidence>
<gene>
    <name evidence="10" type="ORF">GCM10010371_35780</name>
</gene>
<dbReference type="GO" id="GO:0005506">
    <property type="term" value="F:iron ion binding"/>
    <property type="evidence" value="ECO:0007669"/>
    <property type="project" value="UniProtKB-UniRule"/>
</dbReference>
<dbReference type="InterPro" id="IPR051269">
    <property type="entry name" value="Fe-S_cluster_ET"/>
</dbReference>
<dbReference type="InterPro" id="IPR001080">
    <property type="entry name" value="3Fe4S_ferredoxin"/>
</dbReference>
<dbReference type="Gene3D" id="3.30.70.20">
    <property type="match status" value="1"/>
</dbReference>
<dbReference type="PRINTS" id="PR00352">
    <property type="entry name" value="3FE4SFRDOXIN"/>
</dbReference>
<evidence type="ECO:0000256" key="1">
    <source>
        <dbReference type="ARBA" id="ARBA00001927"/>
    </source>
</evidence>
<dbReference type="Pfam" id="PF13370">
    <property type="entry name" value="Fer4_13"/>
    <property type="match status" value="1"/>
</dbReference>
<dbReference type="SUPFAM" id="SSF54862">
    <property type="entry name" value="4Fe-4S ferredoxins"/>
    <property type="match status" value="1"/>
</dbReference>
<evidence type="ECO:0000313" key="11">
    <source>
        <dbReference type="Proteomes" id="UP000634660"/>
    </source>
</evidence>
<dbReference type="RefSeq" id="WP_167536876.1">
    <property type="nucleotide sequence ID" value="NZ_BMVX01000012.1"/>
</dbReference>
<feature type="domain" description="4Fe-4S ferredoxin-type" evidence="9">
    <location>
        <begin position="8"/>
        <end position="36"/>
    </location>
</feature>
<comment type="cofactor">
    <cofactor evidence="1">
        <name>[3Fe-4S] cluster</name>
        <dbReference type="ChEBI" id="CHEBI:21137"/>
    </cofactor>
</comment>
<evidence type="ECO:0000256" key="3">
    <source>
        <dbReference type="ARBA" id="ARBA00022723"/>
    </source>
</evidence>
<organism evidence="10 11">
    <name type="scientific">Streptomyces subrutilus</name>
    <dbReference type="NCBI Taxonomy" id="36818"/>
    <lineage>
        <taxon>Bacteria</taxon>
        <taxon>Bacillati</taxon>
        <taxon>Actinomycetota</taxon>
        <taxon>Actinomycetes</taxon>
        <taxon>Kitasatosporales</taxon>
        <taxon>Streptomycetaceae</taxon>
        <taxon>Streptomyces</taxon>
    </lineage>
</organism>
<dbReference type="GO" id="GO:0009055">
    <property type="term" value="F:electron transfer activity"/>
    <property type="evidence" value="ECO:0007669"/>
    <property type="project" value="UniProtKB-UniRule"/>
</dbReference>
<accession>A0A918QUN9</accession>
<name>A0A918QUN9_9ACTN</name>
<evidence type="ECO:0000256" key="8">
    <source>
        <dbReference type="RuleBase" id="RU368020"/>
    </source>
</evidence>
<dbReference type="AlphaFoldDB" id="A0A918QUN9"/>
<dbReference type="Proteomes" id="UP000634660">
    <property type="component" value="Unassembled WGS sequence"/>
</dbReference>
<comment type="caution">
    <text evidence="10">The sequence shown here is derived from an EMBL/GenBank/DDBJ whole genome shotgun (WGS) entry which is preliminary data.</text>
</comment>
<sequence>MSAVPGKWTVRVDRGLCLGSGMCAAVAPEVFALEDEHASVRQPETGEDPRLLDAADICPAQAITVHEDGTLIAPRR</sequence>
<comment type="function">
    <text evidence="8">Ferredoxins are iron-sulfur proteins that transfer electrons in a wide variety of metabolic reactions.</text>
</comment>
<reference evidence="10" key="2">
    <citation type="submission" date="2020-09" db="EMBL/GenBank/DDBJ databases">
        <authorList>
            <person name="Sun Q."/>
            <person name="Ohkuma M."/>
        </authorList>
    </citation>
    <scope>NUCLEOTIDE SEQUENCE</scope>
    <source>
        <strain evidence="10">JCM 4834</strain>
    </source>
</reference>
<keyword evidence="7" id="KW-0003">3Fe-4S</keyword>
<protein>
    <recommendedName>
        <fullName evidence="8">Ferredoxin</fullName>
    </recommendedName>
</protein>
<dbReference type="PANTHER" id="PTHR36923">
    <property type="entry name" value="FERREDOXIN"/>
    <property type="match status" value="1"/>
</dbReference>
<keyword evidence="5 8" id="KW-0408">Iron</keyword>
<dbReference type="EMBL" id="BMVX01000012">
    <property type="protein sequence ID" value="GGZ72695.1"/>
    <property type="molecule type" value="Genomic_DNA"/>
</dbReference>
<evidence type="ECO:0000256" key="5">
    <source>
        <dbReference type="ARBA" id="ARBA00023004"/>
    </source>
</evidence>
<keyword evidence="6 8" id="KW-0411">Iron-sulfur</keyword>
<evidence type="ECO:0000313" key="10">
    <source>
        <dbReference type="EMBL" id="GGZ72695.1"/>
    </source>
</evidence>
<dbReference type="InterPro" id="IPR017896">
    <property type="entry name" value="4Fe4S_Fe-S-bd"/>
</dbReference>
<evidence type="ECO:0000259" key="9">
    <source>
        <dbReference type="PROSITE" id="PS51379"/>
    </source>
</evidence>